<feature type="compositionally biased region" description="Polar residues" evidence="13">
    <location>
        <begin position="714"/>
        <end position="723"/>
    </location>
</feature>
<evidence type="ECO:0000256" key="10">
    <source>
        <dbReference type="ARBA" id="ARBA00022833"/>
    </source>
</evidence>
<dbReference type="Pfam" id="PF23202">
    <property type="entry name" value="PAH_ZNF598"/>
    <property type="match status" value="1"/>
</dbReference>
<gene>
    <name evidence="15" type="ORF">WOLCODRAFT_135863</name>
</gene>
<comment type="pathway">
    <text evidence="3">Protein modification; protein ubiquitination.</text>
</comment>
<protein>
    <recommendedName>
        <fullName evidence="4">RING-type E3 ubiquitin transferase</fullName>
        <ecNumber evidence="4">2.3.2.27</ecNumber>
    </recommendedName>
</protein>
<feature type="region of interest" description="Disordered" evidence="13">
    <location>
        <begin position="337"/>
        <end position="421"/>
    </location>
</feature>
<evidence type="ECO:0000256" key="7">
    <source>
        <dbReference type="ARBA" id="ARBA00022679"/>
    </source>
</evidence>
<dbReference type="InterPro" id="IPR044288">
    <property type="entry name" value="ZNF598/HEL2"/>
</dbReference>
<evidence type="ECO:0000256" key="5">
    <source>
        <dbReference type="ARBA" id="ARBA00022490"/>
    </source>
</evidence>
<dbReference type="InterPro" id="IPR001841">
    <property type="entry name" value="Znf_RING"/>
</dbReference>
<keyword evidence="5" id="KW-0963">Cytoplasm</keyword>
<dbReference type="GO" id="GO:0016567">
    <property type="term" value="P:protein ubiquitination"/>
    <property type="evidence" value="ECO:0007669"/>
    <property type="project" value="TreeGrafter"/>
</dbReference>
<evidence type="ECO:0000256" key="8">
    <source>
        <dbReference type="ARBA" id="ARBA00022723"/>
    </source>
</evidence>
<keyword evidence="8" id="KW-0479">Metal-binding</keyword>
<feature type="region of interest" description="Disordered" evidence="13">
    <location>
        <begin position="535"/>
        <end position="723"/>
    </location>
</feature>
<reference evidence="15 16" key="1">
    <citation type="journal article" date="2012" name="Science">
        <title>The Paleozoic origin of enzymatic lignin decomposition reconstructed from 31 fungal genomes.</title>
        <authorList>
            <person name="Floudas D."/>
            <person name="Binder M."/>
            <person name="Riley R."/>
            <person name="Barry K."/>
            <person name="Blanchette R.A."/>
            <person name="Henrissat B."/>
            <person name="Martinez A.T."/>
            <person name="Otillar R."/>
            <person name="Spatafora J.W."/>
            <person name="Yadav J.S."/>
            <person name="Aerts A."/>
            <person name="Benoit I."/>
            <person name="Boyd A."/>
            <person name="Carlson A."/>
            <person name="Copeland A."/>
            <person name="Coutinho P.M."/>
            <person name="de Vries R.P."/>
            <person name="Ferreira P."/>
            <person name="Findley K."/>
            <person name="Foster B."/>
            <person name="Gaskell J."/>
            <person name="Glotzer D."/>
            <person name="Gorecki P."/>
            <person name="Heitman J."/>
            <person name="Hesse C."/>
            <person name="Hori C."/>
            <person name="Igarashi K."/>
            <person name="Jurgens J.A."/>
            <person name="Kallen N."/>
            <person name="Kersten P."/>
            <person name="Kohler A."/>
            <person name="Kuees U."/>
            <person name="Kumar T.K.A."/>
            <person name="Kuo A."/>
            <person name="LaButti K."/>
            <person name="Larrondo L.F."/>
            <person name="Lindquist E."/>
            <person name="Ling A."/>
            <person name="Lombard V."/>
            <person name="Lucas S."/>
            <person name="Lundell T."/>
            <person name="Martin R."/>
            <person name="McLaughlin D.J."/>
            <person name="Morgenstern I."/>
            <person name="Morin E."/>
            <person name="Murat C."/>
            <person name="Nagy L.G."/>
            <person name="Nolan M."/>
            <person name="Ohm R.A."/>
            <person name="Patyshakuliyeva A."/>
            <person name="Rokas A."/>
            <person name="Ruiz-Duenas F.J."/>
            <person name="Sabat G."/>
            <person name="Salamov A."/>
            <person name="Samejima M."/>
            <person name="Schmutz J."/>
            <person name="Slot J.C."/>
            <person name="St John F."/>
            <person name="Stenlid J."/>
            <person name="Sun H."/>
            <person name="Sun S."/>
            <person name="Syed K."/>
            <person name="Tsang A."/>
            <person name="Wiebenga A."/>
            <person name="Young D."/>
            <person name="Pisabarro A."/>
            <person name="Eastwood D.C."/>
            <person name="Martin F."/>
            <person name="Cullen D."/>
            <person name="Grigoriev I.V."/>
            <person name="Hibbett D.S."/>
        </authorList>
    </citation>
    <scope>NUCLEOTIDE SEQUENCE [LARGE SCALE GENOMIC DNA]</scope>
    <source>
        <strain evidence="15 16">MD-104</strain>
    </source>
</reference>
<feature type="domain" description="RING-type" evidence="14">
    <location>
        <begin position="66"/>
        <end position="106"/>
    </location>
</feature>
<dbReference type="OrthoDB" id="3838338at2759"/>
<evidence type="ECO:0000256" key="4">
    <source>
        <dbReference type="ARBA" id="ARBA00012483"/>
    </source>
</evidence>
<dbReference type="GO" id="GO:0061630">
    <property type="term" value="F:ubiquitin protein ligase activity"/>
    <property type="evidence" value="ECO:0007669"/>
    <property type="project" value="UniProtKB-EC"/>
</dbReference>
<sequence>MSSVTAAQTHNGGQKGRKNPRGRGGPRGDRPAAVQNPASPPAKIPVSEPVQAAESTDTKSDDGDICWICAEPVKYWSLSECNHRTCHVCALRLRALYKKLECTFCKEPQPTVIFTRSPDALWSSYTPDQIPYKDPKLSILFETQEMQEETIILLRFNCPDSECDYIANGWSDLKLHTRAVHNKLMCDLCIRHKKIFAHEHALYAPDQLPLHVPSMRRSHGHGSGLQQQIEGGVHPFCEFCRECFFSDDELYAHMREKHEECFVCKRNEVRDQYSFRNYDALEQHFMHAHFPCRQPACLARKFVVFGSVMDLKAHMVEEHGADMTARDKKLAMRIQAEFEFEETSANGRRGRRDRQEREREPPPAPVPAPPGPGSSRPDGAGRRRREAFAGNLTGEGANATPSLSQQVSRRPSPSDDAETGNAERNILVARITSLAPNPTTAIPAVQAAVRSYRVNESGARDLLSTVWNILDHNFDSTASIVSLLVDQIDDEDKKRGLLAAWNGFKVEHRAQFPNLVPTTTGSEWAGVTSGRVLNAKHSTSARSSTQSARQVWDRVARAAASSPSSSAGPPPQPPERFPVLQPSAPGPSSFRQPQRSTPWASSSAAASPAPVRVPKSVPGPGANARAAPTFSKSAFPELPSSSTARVPKAAIGGNKSLKRILGDSAPAVPAWGTGENGTETANGNSTSVAYEGEQGAAEPTSGKGKKGKGKQKQTLFTLGSFPT</sequence>
<evidence type="ECO:0000259" key="14">
    <source>
        <dbReference type="PROSITE" id="PS50089"/>
    </source>
</evidence>
<feature type="compositionally biased region" description="Low complexity" evidence="13">
    <location>
        <begin position="672"/>
        <end position="687"/>
    </location>
</feature>
<dbReference type="EMBL" id="KB467942">
    <property type="protein sequence ID" value="PCH37814.1"/>
    <property type="molecule type" value="Genomic_DNA"/>
</dbReference>
<dbReference type="InterPro" id="IPR057634">
    <property type="entry name" value="PAH_ZNF598/HEL2"/>
</dbReference>
<dbReference type="AlphaFoldDB" id="A0A2H3JME6"/>
<keyword evidence="7" id="KW-0808">Transferase</keyword>
<evidence type="ECO:0000256" key="11">
    <source>
        <dbReference type="ARBA" id="ARBA00035113"/>
    </source>
</evidence>
<evidence type="ECO:0000256" key="6">
    <source>
        <dbReference type="ARBA" id="ARBA00022553"/>
    </source>
</evidence>
<dbReference type="InterPro" id="IPR013087">
    <property type="entry name" value="Znf_C2H2_type"/>
</dbReference>
<name>A0A2H3JME6_WOLCO</name>
<feature type="compositionally biased region" description="Low complexity" evidence="13">
    <location>
        <begin position="598"/>
        <end position="618"/>
    </location>
</feature>
<keyword evidence="6" id="KW-0597">Phosphoprotein</keyword>
<dbReference type="Proteomes" id="UP000218811">
    <property type="component" value="Unassembled WGS sequence"/>
</dbReference>
<keyword evidence="9 12" id="KW-0863">Zinc-finger</keyword>
<dbReference type="SUPFAM" id="SSF57850">
    <property type="entry name" value="RING/U-box"/>
    <property type="match status" value="1"/>
</dbReference>
<dbReference type="GO" id="GO:0005737">
    <property type="term" value="C:cytoplasm"/>
    <property type="evidence" value="ECO:0007669"/>
    <property type="project" value="UniProtKB-SubCell"/>
</dbReference>
<evidence type="ECO:0000313" key="16">
    <source>
        <dbReference type="Proteomes" id="UP000218811"/>
    </source>
</evidence>
<feature type="compositionally biased region" description="Polar residues" evidence="13">
    <location>
        <begin position="399"/>
        <end position="411"/>
    </location>
</feature>
<feature type="region of interest" description="Disordered" evidence="13">
    <location>
        <begin position="1"/>
        <end position="61"/>
    </location>
</feature>
<dbReference type="PANTHER" id="PTHR22938:SF0">
    <property type="entry name" value="E3 UBIQUITIN-PROTEIN LIGASE ZNF598"/>
    <property type="match status" value="1"/>
</dbReference>
<dbReference type="GO" id="GO:0043022">
    <property type="term" value="F:ribosome binding"/>
    <property type="evidence" value="ECO:0007669"/>
    <property type="project" value="TreeGrafter"/>
</dbReference>
<evidence type="ECO:0000313" key="15">
    <source>
        <dbReference type="EMBL" id="PCH37814.1"/>
    </source>
</evidence>
<evidence type="ECO:0000256" key="1">
    <source>
        <dbReference type="ARBA" id="ARBA00000900"/>
    </source>
</evidence>
<dbReference type="CDD" id="cd16615">
    <property type="entry name" value="RING-HC_ZNF598"/>
    <property type="match status" value="1"/>
</dbReference>
<keyword evidence="10" id="KW-0862">Zinc</keyword>
<feature type="compositionally biased region" description="Low complexity" evidence="13">
    <location>
        <begin position="557"/>
        <end position="567"/>
    </location>
</feature>
<dbReference type="InterPro" id="IPR056437">
    <property type="entry name" value="Znf-C2H2_ZNF598/HEL2"/>
</dbReference>
<evidence type="ECO:0000256" key="12">
    <source>
        <dbReference type="PROSITE-ProRule" id="PRU00175"/>
    </source>
</evidence>
<dbReference type="PANTHER" id="PTHR22938">
    <property type="entry name" value="ZINC FINGER PROTEIN 598"/>
    <property type="match status" value="1"/>
</dbReference>
<dbReference type="PROSITE" id="PS50089">
    <property type="entry name" value="ZF_RING_2"/>
    <property type="match status" value="1"/>
</dbReference>
<comment type="catalytic activity">
    <reaction evidence="1">
        <text>S-ubiquitinyl-[E2 ubiquitin-conjugating enzyme]-L-cysteine + [acceptor protein]-L-lysine = [E2 ubiquitin-conjugating enzyme]-L-cysteine + N(6)-ubiquitinyl-[acceptor protein]-L-lysine.</text>
        <dbReference type="EC" id="2.3.2.27"/>
    </reaction>
</comment>
<dbReference type="Pfam" id="PF23230">
    <property type="entry name" value="zf-C2H2_13"/>
    <property type="match status" value="1"/>
</dbReference>
<comment type="similarity">
    <text evidence="11">Belongs to the ZNF598/HEL2 family.</text>
</comment>
<feature type="compositionally biased region" description="Pro residues" evidence="13">
    <location>
        <begin position="362"/>
        <end position="372"/>
    </location>
</feature>
<evidence type="ECO:0000256" key="13">
    <source>
        <dbReference type="SAM" id="MobiDB-lite"/>
    </source>
</evidence>
<feature type="compositionally biased region" description="Polar residues" evidence="13">
    <location>
        <begin position="1"/>
        <end position="10"/>
    </location>
</feature>
<evidence type="ECO:0000256" key="9">
    <source>
        <dbReference type="ARBA" id="ARBA00022771"/>
    </source>
</evidence>
<dbReference type="OMA" id="VFTHEHT"/>
<keyword evidence="16" id="KW-1185">Reference proteome</keyword>
<dbReference type="InterPro" id="IPR041888">
    <property type="entry name" value="RING-HC_ZNF598/HEL2"/>
</dbReference>
<dbReference type="SMART" id="SM00355">
    <property type="entry name" value="ZnF_C2H2"/>
    <property type="match status" value="4"/>
</dbReference>
<accession>A0A2H3JME6</accession>
<feature type="compositionally biased region" description="Low complexity" evidence="13">
    <location>
        <begin position="538"/>
        <end position="550"/>
    </location>
</feature>
<dbReference type="EC" id="2.3.2.27" evidence="4"/>
<evidence type="ECO:0000256" key="2">
    <source>
        <dbReference type="ARBA" id="ARBA00004496"/>
    </source>
</evidence>
<dbReference type="PROSITE" id="PS00028">
    <property type="entry name" value="ZINC_FINGER_C2H2_1"/>
    <property type="match status" value="1"/>
</dbReference>
<dbReference type="GO" id="GO:0072344">
    <property type="term" value="P:rescue of stalled ribosome"/>
    <property type="evidence" value="ECO:0007669"/>
    <property type="project" value="InterPro"/>
</dbReference>
<proteinExistence type="inferred from homology"/>
<evidence type="ECO:0000256" key="3">
    <source>
        <dbReference type="ARBA" id="ARBA00004906"/>
    </source>
</evidence>
<organism evidence="15 16">
    <name type="scientific">Wolfiporia cocos (strain MD-104)</name>
    <name type="common">Brown rot fungus</name>
    <dbReference type="NCBI Taxonomy" id="742152"/>
    <lineage>
        <taxon>Eukaryota</taxon>
        <taxon>Fungi</taxon>
        <taxon>Dikarya</taxon>
        <taxon>Basidiomycota</taxon>
        <taxon>Agaricomycotina</taxon>
        <taxon>Agaricomycetes</taxon>
        <taxon>Polyporales</taxon>
        <taxon>Phaeolaceae</taxon>
        <taxon>Wolfiporia</taxon>
    </lineage>
</organism>
<dbReference type="GO" id="GO:0008270">
    <property type="term" value="F:zinc ion binding"/>
    <property type="evidence" value="ECO:0007669"/>
    <property type="project" value="UniProtKB-KW"/>
</dbReference>
<comment type="subcellular location">
    <subcellularLocation>
        <location evidence="2">Cytoplasm</location>
    </subcellularLocation>
</comment>
<dbReference type="Pfam" id="PF13920">
    <property type="entry name" value="zf-C3HC4_3"/>
    <property type="match status" value="1"/>
</dbReference>
<dbReference type="STRING" id="742152.A0A2H3JME6"/>